<evidence type="ECO:0000256" key="5">
    <source>
        <dbReference type="ARBA" id="ARBA00022840"/>
    </source>
</evidence>
<dbReference type="AlphaFoldDB" id="A0A380DYC1"/>
<evidence type="ECO:0000313" key="7">
    <source>
        <dbReference type="EMBL" id="SUK58470.1"/>
    </source>
</evidence>
<dbReference type="GO" id="GO:0005524">
    <property type="term" value="F:ATP binding"/>
    <property type="evidence" value="ECO:0007669"/>
    <property type="project" value="UniProtKB-KW"/>
</dbReference>
<comment type="catalytic activity">
    <reaction evidence="1">
        <text>2 ATP = 3',3'-c-di-AMP + 2 diphosphate</text>
        <dbReference type="Rhea" id="RHEA:35655"/>
        <dbReference type="ChEBI" id="CHEBI:30616"/>
        <dbReference type="ChEBI" id="CHEBI:33019"/>
        <dbReference type="ChEBI" id="CHEBI:71500"/>
        <dbReference type="EC" id="2.7.7.85"/>
    </reaction>
</comment>
<dbReference type="InterPro" id="IPR003390">
    <property type="entry name" value="DNA_integrity_scan_DisA_N"/>
</dbReference>
<accession>A0A380DYC1</accession>
<dbReference type="GO" id="GO:0106408">
    <property type="term" value="F:diadenylate cyclase activity"/>
    <property type="evidence" value="ECO:0007669"/>
    <property type="project" value="UniProtKB-EC"/>
</dbReference>
<keyword evidence="2" id="KW-0808">Transferase</keyword>
<sequence>MIIQGTKIAAAASYLPLSDSPKISKSLGTRHRAAVGISEVSDAFTLLYLKKLVIFR</sequence>
<name>A0A380DYC1_STAAU</name>
<dbReference type="InterPro" id="IPR036888">
    <property type="entry name" value="DNA_integrity_DisA_N_sf"/>
</dbReference>
<evidence type="ECO:0000256" key="2">
    <source>
        <dbReference type="ARBA" id="ARBA00022679"/>
    </source>
</evidence>
<evidence type="ECO:0000313" key="8">
    <source>
        <dbReference type="Proteomes" id="UP000255091"/>
    </source>
</evidence>
<evidence type="ECO:0000256" key="1">
    <source>
        <dbReference type="ARBA" id="ARBA00000877"/>
    </source>
</evidence>
<dbReference type="PANTHER" id="PTHR34185:SF1">
    <property type="entry name" value="DIADENYLATE CYCLASE"/>
    <property type="match status" value="1"/>
</dbReference>
<evidence type="ECO:0000259" key="6">
    <source>
        <dbReference type="PROSITE" id="PS51794"/>
    </source>
</evidence>
<keyword evidence="5" id="KW-0067">ATP-binding</keyword>
<dbReference type="Pfam" id="PF02457">
    <property type="entry name" value="DAC"/>
    <property type="match status" value="1"/>
</dbReference>
<proteinExistence type="predicted"/>
<dbReference type="SUPFAM" id="SSF143597">
    <property type="entry name" value="YojJ-like"/>
    <property type="match status" value="1"/>
</dbReference>
<reference evidence="7 8" key="1">
    <citation type="submission" date="2018-06" db="EMBL/GenBank/DDBJ databases">
        <authorList>
            <consortium name="Pathogen Informatics"/>
            <person name="Doyle S."/>
        </authorList>
    </citation>
    <scope>NUCLEOTIDE SEQUENCE [LARGE SCALE GENOMIC DNA]</scope>
    <source>
        <strain evidence="7 8">NCTC6133</strain>
    </source>
</reference>
<feature type="domain" description="DAC" evidence="6">
    <location>
        <begin position="1"/>
        <end position="56"/>
    </location>
</feature>
<keyword evidence="3" id="KW-0548">Nucleotidyltransferase</keyword>
<keyword evidence="4" id="KW-0547">Nucleotide-binding</keyword>
<dbReference type="GO" id="GO:0004016">
    <property type="term" value="F:adenylate cyclase activity"/>
    <property type="evidence" value="ECO:0007669"/>
    <property type="project" value="TreeGrafter"/>
</dbReference>
<dbReference type="Proteomes" id="UP000255091">
    <property type="component" value="Unassembled WGS sequence"/>
</dbReference>
<dbReference type="InterPro" id="IPR050338">
    <property type="entry name" value="DisA"/>
</dbReference>
<evidence type="ECO:0000256" key="3">
    <source>
        <dbReference type="ARBA" id="ARBA00022695"/>
    </source>
</evidence>
<dbReference type="Gene3D" id="3.40.1700.10">
    <property type="entry name" value="DNA integrity scanning protein, DisA, N-terminal domain"/>
    <property type="match status" value="1"/>
</dbReference>
<dbReference type="EMBL" id="UHAP01000001">
    <property type="protein sequence ID" value="SUK58470.1"/>
    <property type="molecule type" value="Genomic_DNA"/>
</dbReference>
<gene>
    <name evidence="7" type="ORF">NCTC6133_02940</name>
</gene>
<protein>
    <submittedName>
        <fullName evidence="7">DisA bacterial checkpoint controller nucleotide-binding</fullName>
    </submittedName>
</protein>
<evidence type="ECO:0000256" key="4">
    <source>
        <dbReference type="ARBA" id="ARBA00022741"/>
    </source>
</evidence>
<dbReference type="PANTHER" id="PTHR34185">
    <property type="entry name" value="DIADENYLATE CYCLASE"/>
    <property type="match status" value="1"/>
</dbReference>
<dbReference type="PROSITE" id="PS51794">
    <property type="entry name" value="DAC"/>
    <property type="match status" value="1"/>
</dbReference>
<organism evidence="7 8">
    <name type="scientific">Staphylococcus aureus</name>
    <dbReference type="NCBI Taxonomy" id="1280"/>
    <lineage>
        <taxon>Bacteria</taxon>
        <taxon>Bacillati</taxon>
        <taxon>Bacillota</taxon>
        <taxon>Bacilli</taxon>
        <taxon>Bacillales</taxon>
        <taxon>Staphylococcaceae</taxon>
        <taxon>Staphylococcus</taxon>
    </lineage>
</organism>